<evidence type="ECO:0000313" key="3">
    <source>
        <dbReference type="Proteomes" id="UP001285636"/>
    </source>
</evidence>
<dbReference type="Proteomes" id="UP001285636">
    <property type="component" value="Unassembled WGS sequence"/>
</dbReference>
<proteinExistence type="predicted"/>
<feature type="transmembrane region" description="Helical" evidence="1">
    <location>
        <begin position="6"/>
        <end position="29"/>
    </location>
</feature>
<dbReference type="RefSeq" id="WP_323466374.1">
    <property type="nucleotide sequence ID" value="NZ_CP144224.1"/>
</dbReference>
<sequence>MKIEILLFCAFSAVIVFITVFYMVKVLKIALSKEEISRRKFMILSCAFVTGGVFAVFSIYYLAQPVFRLLL</sequence>
<gene>
    <name evidence="2" type="ORF">RYX45_07150</name>
</gene>
<keyword evidence="1" id="KW-0812">Transmembrane</keyword>
<comment type="caution">
    <text evidence="2">The sequence shown here is derived from an EMBL/GenBank/DDBJ whole genome shotgun (WGS) entry which is preliminary data.</text>
</comment>
<keyword evidence="1" id="KW-0472">Membrane</keyword>
<dbReference type="AlphaFoldDB" id="A0AAJ2KTR8"/>
<feature type="transmembrane region" description="Helical" evidence="1">
    <location>
        <begin position="41"/>
        <end position="63"/>
    </location>
</feature>
<reference evidence="2" key="1">
    <citation type="submission" date="2023-10" db="EMBL/GenBank/DDBJ databases">
        <title>Screening of Alkalihalophilus pseudofirmusBZ-TG-HK211 and Its Alleviation of Salt Stress on Rapeseed Growth.</title>
        <authorList>
            <person name="Zhao B."/>
            <person name="Guo T."/>
        </authorList>
    </citation>
    <scope>NUCLEOTIDE SEQUENCE</scope>
    <source>
        <strain evidence="2">BZ-TG-HK211</strain>
    </source>
</reference>
<organism evidence="2 3">
    <name type="scientific">Alkalihalophilus pseudofirmus</name>
    <name type="common">Bacillus pseudofirmus</name>
    <dbReference type="NCBI Taxonomy" id="79885"/>
    <lineage>
        <taxon>Bacteria</taxon>
        <taxon>Bacillati</taxon>
        <taxon>Bacillota</taxon>
        <taxon>Bacilli</taxon>
        <taxon>Bacillales</taxon>
        <taxon>Bacillaceae</taxon>
        <taxon>Alkalihalophilus</taxon>
    </lineage>
</organism>
<accession>A0AAJ2KTR8</accession>
<dbReference type="EMBL" id="JAWJAY010000001">
    <property type="protein sequence ID" value="MDV2884951.1"/>
    <property type="molecule type" value="Genomic_DNA"/>
</dbReference>
<evidence type="ECO:0000313" key="2">
    <source>
        <dbReference type="EMBL" id="MDV2884951.1"/>
    </source>
</evidence>
<evidence type="ECO:0000256" key="1">
    <source>
        <dbReference type="SAM" id="Phobius"/>
    </source>
</evidence>
<name>A0AAJ2KTR8_ALKPS</name>
<protein>
    <submittedName>
        <fullName evidence="2">Uncharacterized protein</fullName>
    </submittedName>
</protein>
<keyword evidence="1" id="KW-1133">Transmembrane helix</keyword>